<accession>A0A1B6VPN3</accession>
<evidence type="ECO:0000313" key="1">
    <source>
        <dbReference type="EMBL" id="OAJ69018.1"/>
    </source>
</evidence>
<sequence>MVETTTRPKCAQNSTAVVTVEDQLDDALISRPRTLADAGRDYAEAWRKYDCMNCLSEEPPEEKAARLRQEAIGAEIRSGRLPVETVEDAIVDLMCCVDTMRASIGPSGIDLVYAVPLLERLLKLTSSLGRMQGVTLSDLGGDGFCMDQDDTTDLPYYEHFLTLKALEDGLVFHVAPDGSVTIYGDVTATHPAVLQQIDDYGLKHIGTQAKALLCERDHMFLPRVGSADERLKGKHWWLSQGSVTRNNMRALEPLRVSFGPPQKDWPAVQQEMEVIKLCDHAIALEHRIAAMLAEEPSNEERIKPLDTERMKTESRARELRATTLPAQKARLRLLKERCSYSGYEKNDYATREIDLSNAILRDFIAMMGEAA</sequence>
<gene>
    <name evidence="1" type="ORF">A0123_00588</name>
</gene>
<protein>
    <submittedName>
        <fullName evidence="1">Uncharacterized protein</fullName>
    </submittedName>
</protein>
<proteinExistence type="predicted"/>
<reference evidence="1 2" key="1">
    <citation type="submission" date="2016-03" db="EMBL/GenBank/DDBJ databases">
        <title>Draft genome sequence of Gluconobacter cerinus strain CECT 9110.</title>
        <authorList>
            <person name="Sainz F."/>
            <person name="Mas A."/>
            <person name="Torija M.J."/>
        </authorList>
    </citation>
    <scope>NUCLEOTIDE SEQUENCE [LARGE SCALE GENOMIC DNA]</scope>
    <source>
        <strain evidence="1 2">CECT 9110</strain>
    </source>
</reference>
<dbReference type="PATRIC" id="fig|38307.3.peg.603"/>
<dbReference type="RefSeq" id="WP_064273323.1">
    <property type="nucleotide sequence ID" value="NZ_LUTU01000004.1"/>
</dbReference>
<name>A0A1B6VPN3_9PROT</name>
<dbReference type="Proteomes" id="UP000077786">
    <property type="component" value="Unassembled WGS sequence"/>
</dbReference>
<dbReference type="AlphaFoldDB" id="A0A1B6VPN3"/>
<evidence type="ECO:0000313" key="2">
    <source>
        <dbReference type="Proteomes" id="UP000077786"/>
    </source>
</evidence>
<dbReference type="EMBL" id="LUTU01000004">
    <property type="protein sequence ID" value="OAJ69018.1"/>
    <property type="molecule type" value="Genomic_DNA"/>
</dbReference>
<comment type="caution">
    <text evidence="1">The sequence shown here is derived from an EMBL/GenBank/DDBJ whole genome shotgun (WGS) entry which is preliminary data.</text>
</comment>
<organism evidence="1 2">
    <name type="scientific">Gluconobacter cerinus</name>
    <dbReference type="NCBI Taxonomy" id="38307"/>
    <lineage>
        <taxon>Bacteria</taxon>
        <taxon>Pseudomonadati</taxon>
        <taxon>Pseudomonadota</taxon>
        <taxon>Alphaproteobacteria</taxon>
        <taxon>Acetobacterales</taxon>
        <taxon>Acetobacteraceae</taxon>
        <taxon>Gluconobacter</taxon>
    </lineage>
</organism>